<name>A0A818PW90_9BILA</name>
<dbReference type="Proteomes" id="UP000663881">
    <property type="component" value="Unassembled WGS sequence"/>
</dbReference>
<dbReference type="GO" id="GO:0042256">
    <property type="term" value="P:cytosolic ribosome assembly"/>
    <property type="evidence" value="ECO:0007669"/>
    <property type="project" value="TreeGrafter"/>
</dbReference>
<dbReference type="AlphaFoldDB" id="A0A818PW90"/>
<proteinExistence type="inferred from homology"/>
<dbReference type="Pfam" id="PF02330">
    <property type="entry name" value="MAM33"/>
    <property type="match status" value="1"/>
</dbReference>
<evidence type="ECO:0000256" key="1">
    <source>
        <dbReference type="ARBA" id="ARBA00005457"/>
    </source>
</evidence>
<dbReference type="InterPro" id="IPR003428">
    <property type="entry name" value="MAM33"/>
</dbReference>
<evidence type="ECO:0000313" key="3">
    <source>
        <dbReference type="Proteomes" id="UP000663881"/>
    </source>
</evidence>
<dbReference type="Gene3D" id="3.10.280.10">
    <property type="entry name" value="Mitochondrial glycoprotein"/>
    <property type="match status" value="1"/>
</dbReference>
<dbReference type="EMBL" id="CAJOAY010000317">
    <property type="protein sequence ID" value="CAF3628158.1"/>
    <property type="molecule type" value="Genomic_DNA"/>
</dbReference>
<dbReference type="PANTHER" id="PTHR10826">
    <property type="entry name" value="COMPLEMENT COMPONENT 1"/>
    <property type="match status" value="1"/>
</dbReference>
<comment type="caution">
    <text evidence="2">The sequence shown here is derived from an EMBL/GenBank/DDBJ whole genome shotgun (WGS) entry which is preliminary data.</text>
</comment>
<evidence type="ECO:0000313" key="2">
    <source>
        <dbReference type="EMBL" id="CAF3628158.1"/>
    </source>
</evidence>
<accession>A0A818PW90</accession>
<comment type="similarity">
    <text evidence="1">Belongs to the MAM33 family.</text>
</comment>
<dbReference type="InterPro" id="IPR036561">
    <property type="entry name" value="MAM33_sf"/>
</dbReference>
<dbReference type="PANTHER" id="PTHR10826:SF1">
    <property type="entry name" value="COMPLEMENT COMPONENT 1 Q SUBCOMPONENT-BINDING PROTEIN, MITOCHONDRIAL"/>
    <property type="match status" value="1"/>
</dbReference>
<protein>
    <submittedName>
        <fullName evidence="2">Uncharacterized protein</fullName>
    </submittedName>
</protein>
<dbReference type="GO" id="GO:0005759">
    <property type="term" value="C:mitochondrial matrix"/>
    <property type="evidence" value="ECO:0007669"/>
    <property type="project" value="InterPro"/>
</dbReference>
<reference evidence="2" key="1">
    <citation type="submission" date="2021-02" db="EMBL/GenBank/DDBJ databases">
        <authorList>
            <person name="Nowell W R."/>
        </authorList>
    </citation>
    <scope>NUCLEOTIDE SEQUENCE</scope>
</reference>
<gene>
    <name evidence="2" type="ORF">OKA104_LOCUS7983</name>
</gene>
<dbReference type="SUPFAM" id="SSF54529">
    <property type="entry name" value="Mitochondrial glycoprotein MAM33-like"/>
    <property type="match status" value="1"/>
</dbReference>
<sequence length="359" mass="41115">MAFRNLTRSLFQLTKRTNINQRLYSSIQYSPQYRKFEITQRYFLIRKFSSIQTNDNAYRDLDTFLQKEIQLEKTAQKHPTQLPNIQDFQVETKGPEVTLTRQVGDDKITVKFNVTNTVNTSESEQDLNLNAIEQEQQSNSAPTQLKSRPTFTVDINRGNQILSFLCSYLPNEDPDTRNQHGGIENEQKPDGEQGHFLEDFQIDEFTIHEGEWNDKVYSSDCSVIDGDLYDKLLNLLEEHGIGEAILSTPTPAIVYSAVIHNPQGSPLQCTIKWAGPGRTPLEKDLITVESNKYTVIPEKTVDMDGWTARKIIRVIRCGDLKLKAPFPKVNTIQTYWEFRVEPNEIVSVGPSSYVSDDEN</sequence>
<organism evidence="2 3">
    <name type="scientific">Adineta steineri</name>
    <dbReference type="NCBI Taxonomy" id="433720"/>
    <lineage>
        <taxon>Eukaryota</taxon>
        <taxon>Metazoa</taxon>
        <taxon>Spiralia</taxon>
        <taxon>Gnathifera</taxon>
        <taxon>Rotifera</taxon>
        <taxon>Eurotatoria</taxon>
        <taxon>Bdelloidea</taxon>
        <taxon>Adinetida</taxon>
        <taxon>Adinetidae</taxon>
        <taxon>Adineta</taxon>
    </lineage>
</organism>